<feature type="domain" description="CRAL-TRIO" evidence="7">
    <location>
        <begin position="2062"/>
        <end position="2223"/>
    </location>
</feature>
<dbReference type="SMART" id="SM00516">
    <property type="entry name" value="SEC14"/>
    <property type="match status" value="1"/>
</dbReference>
<feature type="region of interest" description="Disordered" evidence="6">
    <location>
        <begin position="1"/>
        <end position="42"/>
    </location>
</feature>
<feature type="compositionally biased region" description="Polar residues" evidence="6">
    <location>
        <begin position="840"/>
        <end position="856"/>
    </location>
</feature>
<evidence type="ECO:0000313" key="8">
    <source>
        <dbReference type="EMBL" id="KAK1176054.1"/>
    </source>
</evidence>
<protein>
    <recommendedName>
        <fullName evidence="4">Protein prune homolog 2</fullName>
    </recommendedName>
    <alternativeName>
        <fullName evidence="5">BNIP2 motif-containing molecule at the C-terminal region 1</fullName>
    </alternativeName>
</protein>
<organism evidence="8 9">
    <name type="scientific">Acipenser oxyrinchus oxyrinchus</name>
    <dbReference type="NCBI Taxonomy" id="40147"/>
    <lineage>
        <taxon>Eukaryota</taxon>
        <taxon>Metazoa</taxon>
        <taxon>Chordata</taxon>
        <taxon>Craniata</taxon>
        <taxon>Vertebrata</taxon>
        <taxon>Euteleostomi</taxon>
        <taxon>Actinopterygii</taxon>
        <taxon>Chondrostei</taxon>
        <taxon>Acipenseriformes</taxon>
        <taxon>Acipenseridae</taxon>
        <taxon>Acipenser</taxon>
    </lineage>
</organism>
<feature type="compositionally biased region" description="Polar residues" evidence="6">
    <location>
        <begin position="970"/>
        <end position="980"/>
    </location>
</feature>
<accession>A0AAD8LVX6</accession>
<evidence type="ECO:0000256" key="6">
    <source>
        <dbReference type="SAM" id="MobiDB-lite"/>
    </source>
</evidence>
<dbReference type="GO" id="GO:0006915">
    <property type="term" value="P:apoptotic process"/>
    <property type="evidence" value="ECO:0007669"/>
    <property type="project" value="UniProtKB-KW"/>
</dbReference>
<proteinExistence type="predicted"/>
<feature type="region of interest" description="Disordered" evidence="6">
    <location>
        <begin position="837"/>
        <end position="856"/>
    </location>
</feature>
<name>A0AAD8LVX6_ACIOX</name>
<dbReference type="Pfam" id="PF12496">
    <property type="entry name" value="BNIP2"/>
    <property type="match status" value="1"/>
</dbReference>
<feature type="region of interest" description="Disordered" evidence="6">
    <location>
        <begin position="1653"/>
        <end position="1699"/>
    </location>
</feature>
<feature type="compositionally biased region" description="Polar residues" evidence="6">
    <location>
        <begin position="11"/>
        <end position="41"/>
    </location>
</feature>
<dbReference type="CDD" id="cd00170">
    <property type="entry name" value="SEC14"/>
    <property type="match status" value="1"/>
</dbReference>
<dbReference type="PANTHER" id="PTHR12112">
    <property type="entry name" value="BNIP - RELATED"/>
    <property type="match status" value="1"/>
</dbReference>
<reference evidence="8" key="1">
    <citation type="submission" date="2022-02" db="EMBL/GenBank/DDBJ databases">
        <title>Atlantic sturgeon de novo genome assembly.</title>
        <authorList>
            <person name="Stock M."/>
            <person name="Klopp C."/>
            <person name="Guiguen Y."/>
            <person name="Cabau C."/>
            <person name="Parinello H."/>
            <person name="Santidrian Yebra-Pimentel E."/>
            <person name="Kuhl H."/>
            <person name="Dirks R.P."/>
            <person name="Guessner J."/>
            <person name="Wuertz S."/>
            <person name="Du K."/>
            <person name="Schartl M."/>
        </authorList>
    </citation>
    <scope>NUCLEOTIDE SEQUENCE</scope>
    <source>
        <strain evidence="8">STURGEONOMICS-FGT-2020</strain>
        <tissue evidence="8">Whole blood</tissue>
    </source>
</reference>
<evidence type="ECO:0000259" key="7">
    <source>
        <dbReference type="PROSITE" id="PS50191"/>
    </source>
</evidence>
<gene>
    <name evidence="8" type="ORF">AOXY_G857</name>
</gene>
<dbReference type="Proteomes" id="UP001230051">
    <property type="component" value="Unassembled WGS sequence"/>
</dbReference>
<dbReference type="Pfam" id="PF13716">
    <property type="entry name" value="CRAL_TRIO_2"/>
    <property type="match status" value="1"/>
</dbReference>
<evidence type="ECO:0000256" key="2">
    <source>
        <dbReference type="ARBA" id="ARBA00022490"/>
    </source>
</evidence>
<dbReference type="InterPro" id="IPR022181">
    <property type="entry name" value="Bcl2-/adenovirus-E1B"/>
</dbReference>
<evidence type="ECO:0000256" key="1">
    <source>
        <dbReference type="ARBA" id="ARBA00004496"/>
    </source>
</evidence>
<feature type="compositionally biased region" description="Acidic residues" evidence="6">
    <location>
        <begin position="2027"/>
        <end position="2039"/>
    </location>
</feature>
<comment type="caution">
    <text evidence="8">The sequence shown here is derived from an EMBL/GenBank/DDBJ whole genome shotgun (WGS) entry which is preliminary data.</text>
</comment>
<sequence length="2254" mass="250366">MKEFIDRRQPSIVSNSRTSSTEAVAGSATLSQGSSGITDMYSSDVEPQPMSVHFMENSQDLNESVQVYGEVNADLVSPDSGLATIRSNRSSKESSVFLSDDSPVAEIVSSYLNPVHGFPSFNPVSERETMQEQKPLSGSKNENYDLFSFDPLHSSNIPSMTSDADFSFANDFLIFQPLDIQAQTQLDDRVTQSQLEKDMPTLSADGEARLVEFYDGSVNQVVNEDKIALEDEFSTEYAHGELISNPIGDNMGKKVPRTPMNSLVECSPLDDGLPTFFPEDVIEKISEMGNKDYALASFCQPNMSNDFEGNTKQTTSENAGIWSAHEQEYVLEQSPDLIMEYNQTSQVKSMCPDQPENLIKECNPCLQDDTDMKQTVILPNSEDGCLWHSPFSQTVLKSADTTDQHAVESYNMVQYNNKTKQMLDDLCEGKMLTQQDENTSPLDMCDNAVLNKKERTKLQDNSDNTSLNVSGKGLENNGPEELEIEILTAIESDIRNTSSNDMFCTTSNAELFPSMENVQSTVVRPEGDNWFNNQNVHYHQEKQDMGCSSMDHSTLKTDQPTSVNTKVITTLYQGETESDVSRSDFVPLTPDMKNVTTVETHLTVTEKGSKGGPVFSEEDGEILSNSPILCNDGVLVSKSLFSKDIFPAVENIQSGYSEAWNSPVESPTTIFEDTFSTTDVLDMQVRKRDDNPAFPASQYTSIFFDDKQKHTIEENLYSCNPFPQESHHAETYNWNSSLFSSDLWIPGMLGDIKLTPPEEEKIFKLETPETSYDKANVELVKEGQLTPEISEEGLLPTKEGSRETDMWSSLVEKDHQKTSSSAIPENLQIWNTTIRDDTLSCDTSPGTGDSSESSEMWNALGQRGSLVSPLQVVQESMDMWNTTIQEDSQPSETSPEERGSTGNLEPWGTSTENLFQSDVDYSESSEIGPAETICSANEDGDFNEVNTQAPTILHAGYPNLCDGTEINSATQTSDVWSRTESNNDKIKSSEHDEETSLPVYSQVPRTMAGEHSVCDTLISEIESDHSDTPAHGHNTPPFAEEPEGLHALKSSDMYNVSPKCDDQPDTNIWNAVRADEALDQQICEQEEVIEGPYQLTSENQYEKYKNEAPHVNIEVFGETTKPLSNASVVVSSIENVITEVVETADIITTEQGGSSQLLSSEQAIWNSSVETVSSMEDNENLNIIRQCSQEVNLQISQRIDNALGSTKMQEEQAKQTAMGSIDSIQHYLASLGTQAAESEISYVTTFEQEDNDKKVNCSDIDLVTPPPRKDYFSPEEEENHINICDDLEVKQIFTNEPHQTMEALEAFSDASSSDAASPVDFTGFETTEDEITIIQESPYMGEKGPEFSFDIKGVNTQKMGSSTESRFKKENPCTMEASEQETENNNPLIPAGGAMAPAKYTFTTPDGASIRQVEQELFMAKSAESMCTSVKNARYPSDSKLAYCSMSTEVQHIDVWEDLSLEENVGNSEPATQCSFAQNINTHDEYEEHVIDSSESGSNSFLEVCYDRQDHHLVVDVASNASSVSFTEVGHGLLDTESMDGYKTSPELLEMGSGEDVGVNSDEESFGLEMDYIIVSGRESALLKEDIAEHRQEDQVSEEVSTQMITDSQEYVSTSSPETLKQSLANPEKCSSLDSDSVSFHTIGDGIAARVKESLDEPKESKEPPDERQNLMLEERSNTLDSSPEECSRMTDTAGSDSEISVTEVCSPFTSNGLDKAESFFLHSSNAPCDSAGKEQVKETEMDVLGSLEMNTCPVPAYFPESGKGLEDKAGSSFGNSVKEASFQSTTTVVDEAESFLLHGIGTPHESTGKEMDLLEEQITETVIKVFDSSDMKTSPVHADFTENRTRLENMLSLSSTLGGSVVEHPMTNTEVDFPEEHLLAKDVCYLDVAHEPLCQEPKAKICLSAPEDNKEDFSRSLPEDVGMDISYEEDMLGPDGADSRPAEPPNSLDLNGAHPQRKKLSAPEINLSLDQSEGSILSDDNLDTPDDLDINVDDLDTPDEADSLDYTGHGNEPEWEEEQAPKEDEPKEEAEPIPEYTAEEERQDARLWRTVVIGEQEHRIDMKSIEPYQKVISHGGYYGDGLNAIIVFAACFLPDSSRADYHYVMENLFLYVISTLELMVAEDYMIVYLNGATPRRKMPGLGWIKKCYQMIDRRLRKNLKSFIIVHPSWFIRTILAITRPFISSKFSSKIKYVNSLAELGELIPMEYVHIPENIIKYEDESSIKRYTCMRLDEELKEAAEFNKVDKNVPQSKS</sequence>
<evidence type="ECO:0000256" key="5">
    <source>
        <dbReference type="ARBA" id="ARBA00042084"/>
    </source>
</evidence>
<dbReference type="PROSITE" id="PS50191">
    <property type="entry name" value="CRAL_TRIO"/>
    <property type="match status" value="1"/>
</dbReference>
<feature type="compositionally biased region" description="Basic and acidic residues" evidence="6">
    <location>
        <begin position="981"/>
        <end position="990"/>
    </location>
</feature>
<dbReference type="PANTHER" id="PTHR12112:SF11">
    <property type="entry name" value="PROTEIN PRUNE HOMOLOG 2"/>
    <property type="match status" value="1"/>
</dbReference>
<keyword evidence="3" id="KW-0053">Apoptosis</keyword>
<feature type="compositionally biased region" description="Basic and acidic residues" evidence="6">
    <location>
        <begin position="1653"/>
        <end position="1678"/>
    </location>
</feature>
<feature type="region of interest" description="Disordered" evidence="6">
    <location>
        <begin position="885"/>
        <end position="911"/>
    </location>
</feature>
<dbReference type="FunFam" id="3.40.525.10:FF:000001">
    <property type="entry name" value="BCL2/adenovirus E1B protein-interacting protein 2"/>
    <property type="match status" value="1"/>
</dbReference>
<dbReference type="GO" id="GO:0005737">
    <property type="term" value="C:cytoplasm"/>
    <property type="evidence" value="ECO:0007669"/>
    <property type="project" value="UniProtKB-SubCell"/>
</dbReference>
<comment type="subcellular location">
    <subcellularLocation>
        <location evidence="1">Cytoplasm</location>
    </subcellularLocation>
</comment>
<feature type="region of interest" description="Disordered" evidence="6">
    <location>
        <begin position="970"/>
        <end position="997"/>
    </location>
</feature>
<feature type="compositionally biased region" description="Acidic residues" evidence="6">
    <location>
        <begin position="1981"/>
        <end position="2004"/>
    </location>
</feature>
<dbReference type="Gene3D" id="3.40.525.10">
    <property type="entry name" value="CRAL-TRIO lipid binding domain"/>
    <property type="match status" value="1"/>
</dbReference>
<dbReference type="InterPro" id="IPR001251">
    <property type="entry name" value="CRAL-TRIO_dom"/>
</dbReference>
<evidence type="ECO:0000256" key="4">
    <source>
        <dbReference type="ARBA" id="ARBA00039860"/>
    </source>
</evidence>
<dbReference type="EMBL" id="JAGXEW010000001">
    <property type="protein sequence ID" value="KAK1176054.1"/>
    <property type="molecule type" value="Genomic_DNA"/>
</dbReference>
<dbReference type="SUPFAM" id="SSF52087">
    <property type="entry name" value="CRAL/TRIO domain"/>
    <property type="match status" value="1"/>
</dbReference>
<evidence type="ECO:0000313" key="9">
    <source>
        <dbReference type="Proteomes" id="UP001230051"/>
    </source>
</evidence>
<feature type="compositionally biased region" description="Polar residues" evidence="6">
    <location>
        <begin position="1690"/>
        <end position="1699"/>
    </location>
</feature>
<feature type="region of interest" description="Disordered" evidence="6">
    <location>
        <begin position="1929"/>
        <end position="2042"/>
    </location>
</feature>
<dbReference type="InterPro" id="IPR036865">
    <property type="entry name" value="CRAL-TRIO_dom_sf"/>
</dbReference>
<feature type="compositionally biased region" description="Polar residues" evidence="6">
    <location>
        <begin position="900"/>
        <end position="911"/>
    </location>
</feature>
<keyword evidence="9" id="KW-1185">Reference proteome</keyword>
<evidence type="ECO:0000256" key="3">
    <source>
        <dbReference type="ARBA" id="ARBA00022703"/>
    </source>
</evidence>
<keyword evidence="2" id="KW-0963">Cytoplasm</keyword>